<organism evidence="1 2">
    <name type="scientific">Schistosoma mattheei</name>
    <dbReference type="NCBI Taxonomy" id="31246"/>
    <lineage>
        <taxon>Eukaryota</taxon>
        <taxon>Metazoa</taxon>
        <taxon>Spiralia</taxon>
        <taxon>Lophotrochozoa</taxon>
        <taxon>Platyhelminthes</taxon>
        <taxon>Trematoda</taxon>
        <taxon>Digenea</taxon>
        <taxon>Strigeidida</taxon>
        <taxon>Schistosomatoidea</taxon>
        <taxon>Schistosomatidae</taxon>
        <taxon>Schistosoma</taxon>
    </lineage>
</organism>
<name>A0A183NVL5_9TREM</name>
<sequence>MVCLVWYYMFSTSVFSFQGPDGTEFIFIPMDTDNLQKLLQNIDTFQ</sequence>
<protein>
    <submittedName>
        <fullName evidence="1">Uncharacterized protein</fullName>
    </submittedName>
</protein>
<evidence type="ECO:0000313" key="2">
    <source>
        <dbReference type="Proteomes" id="UP000269396"/>
    </source>
</evidence>
<dbReference type="Proteomes" id="UP000269396">
    <property type="component" value="Unassembled WGS sequence"/>
</dbReference>
<accession>A0A183NVL5</accession>
<gene>
    <name evidence="1" type="ORF">SMTD_LOCUS6151</name>
</gene>
<dbReference type="AlphaFoldDB" id="A0A183NVL5"/>
<keyword evidence="2" id="KW-1185">Reference proteome</keyword>
<evidence type="ECO:0000313" key="1">
    <source>
        <dbReference type="EMBL" id="VDP32446.1"/>
    </source>
</evidence>
<proteinExistence type="predicted"/>
<reference evidence="1 2" key="1">
    <citation type="submission" date="2018-11" db="EMBL/GenBank/DDBJ databases">
        <authorList>
            <consortium name="Pathogen Informatics"/>
        </authorList>
    </citation>
    <scope>NUCLEOTIDE SEQUENCE [LARGE SCALE GENOMIC DNA]</scope>
    <source>
        <strain>Denwood</strain>
        <strain evidence="2">Zambia</strain>
    </source>
</reference>
<dbReference type="EMBL" id="UZAL01027419">
    <property type="protein sequence ID" value="VDP32446.1"/>
    <property type="molecule type" value="Genomic_DNA"/>
</dbReference>